<feature type="transmembrane region" description="Helical" evidence="1">
    <location>
        <begin position="101"/>
        <end position="119"/>
    </location>
</feature>
<dbReference type="Proteomes" id="UP000015241">
    <property type="component" value="Unassembled WGS sequence"/>
</dbReference>
<protein>
    <submittedName>
        <fullName evidence="2">Uncharacterized protein</fullName>
    </submittedName>
</protein>
<proteinExistence type="predicted"/>
<feature type="non-terminal residue" evidence="2">
    <location>
        <position position="1"/>
    </location>
</feature>
<evidence type="ECO:0000256" key="1">
    <source>
        <dbReference type="SAM" id="Phobius"/>
    </source>
</evidence>
<gene>
    <name evidence="2" type="ORF">FOMPIDRAFT_1022853</name>
</gene>
<reference evidence="2 3" key="1">
    <citation type="journal article" date="2012" name="Science">
        <title>The Paleozoic origin of enzymatic lignin decomposition reconstructed from 31 fungal genomes.</title>
        <authorList>
            <person name="Floudas D."/>
            <person name="Binder M."/>
            <person name="Riley R."/>
            <person name="Barry K."/>
            <person name="Blanchette R.A."/>
            <person name="Henrissat B."/>
            <person name="Martinez A.T."/>
            <person name="Otillar R."/>
            <person name="Spatafora J.W."/>
            <person name="Yadav J.S."/>
            <person name="Aerts A."/>
            <person name="Benoit I."/>
            <person name="Boyd A."/>
            <person name="Carlson A."/>
            <person name="Copeland A."/>
            <person name="Coutinho P.M."/>
            <person name="de Vries R.P."/>
            <person name="Ferreira P."/>
            <person name="Findley K."/>
            <person name="Foster B."/>
            <person name="Gaskell J."/>
            <person name="Glotzer D."/>
            <person name="Gorecki P."/>
            <person name="Heitman J."/>
            <person name="Hesse C."/>
            <person name="Hori C."/>
            <person name="Igarashi K."/>
            <person name="Jurgens J.A."/>
            <person name="Kallen N."/>
            <person name="Kersten P."/>
            <person name="Kohler A."/>
            <person name="Kuees U."/>
            <person name="Kumar T.K.A."/>
            <person name="Kuo A."/>
            <person name="LaButti K."/>
            <person name="Larrondo L.F."/>
            <person name="Lindquist E."/>
            <person name="Ling A."/>
            <person name="Lombard V."/>
            <person name="Lucas S."/>
            <person name="Lundell T."/>
            <person name="Martin R."/>
            <person name="McLaughlin D.J."/>
            <person name="Morgenstern I."/>
            <person name="Morin E."/>
            <person name="Murat C."/>
            <person name="Nagy L.G."/>
            <person name="Nolan M."/>
            <person name="Ohm R.A."/>
            <person name="Patyshakuliyeva A."/>
            <person name="Rokas A."/>
            <person name="Ruiz-Duenas F.J."/>
            <person name="Sabat G."/>
            <person name="Salamov A."/>
            <person name="Samejima M."/>
            <person name="Schmutz J."/>
            <person name="Slot J.C."/>
            <person name="St John F."/>
            <person name="Stenlid J."/>
            <person name="Sun H."/>
            <person name="Sun S."/>
            <person name="Syed K."/>
            <person name="Tsang A."/>
            <person name="Wiebenga A."/>
            <person name="Young D."/>
            <person name="Pisabarro A."/>
            <person name="Eastwood D.C."/>
            <person name="Martin F."/>
            <person name="Cullen D."/>
            <person name="Grigoriev I.V."/>
            <person name="Hibbett D.S."/>
        </authorList>
    </citation>
    <scope>NUCLEOTIDE SEQUENCE</scope>
    <source>
        <strain evidence="3">FP-58527</strain>
    </source>
</reference>
<dbReference type="EMBL" id="KE504135">
    <property type="protein sequence ID" value="EPT02508.1"/>
    <property type="molecule type" value="Genomic_DNA"/>
</dbReference>
<sequence length="165" mass="18048">MRLRLRARHAVFRSVKAYHAFRRPIIDCDAIPILFPDERRRLADALVFLVLAGTVLALCWCAAALVPAVRELLVYVASSRAAEAVVAWGRSEPEVVRAVGWAWAALCALPAFVFWLMTLPLWGPVWLAKTAVLGAWGAGAAVFRAGLEAERSVGVGRAASAVWQW</sequence>
<accession>S8ED06</accession>
<dbReference type="InParanoid" id="S8ED06"/>
<evidence type="ECO:0000313" key="3">
    <source>
        <dbReference type="Proteomes" id="UP000015241"/>
    </source>
</evidence>
<dbReference type="AlphaFoldDB" id="S8ED06"/>
<organism evidence="2 3">
    <name type="scientific">Fomitopsis schrenkii</name>
    <name type="common">Brown rot fungus</name>
    <dbReference type="NCBI Taxonomy" id="2126942"/>
    <lineage>
        <taxon>Eukaryota</taxon>
        <taxon>Fungi</taxon>
        <taxon>Dikarya</taxon>
        <taxon>Basidiomycota</taxon>
        <taxon>Agaricomycotina</taxon>
        <taxon>Agaricomycetes</taxon>
        <taxon>Polyporales</taxon>
        <taxon>Fomitopsis</taxon>
    </lineage>
</organism>
<keyword evidence="3" id="KW-1185">Reference proteome</keyword>
<feature type="transmembrane region" description="Helical" evidence="1">
    <location>
        <begin position="45"/>
        <end position="66"/>
    </location>
</feature>
<evidence type="ECO:0000313" key="2">
    <source>
        <dbReference type="EMBL" id="EPT02508.1"/>
    </source>
</evidence>
<name>S8ED06_FOMSC</name>
<keyword evidence="1" id="KW-0472">Membrane</keyword>
<dbReference type="HOGENOM" id="CLU_1610786_0_0_1"/>
<dbReference type="OrthoDB" id="2803568at2759"/>
<keyword evidence="1" id="KW-1133">Transmembrane helix</keyword>
<keyword evidence="1" id="KW-0812">Transmembrane</keyword>